<dbReference type="InterPro" id="IPR051538">
    <property type="entry name" value="Acyl-CoA_Synth/Transferase"/>
</dbReference>
<dbReference type="InterPro" id="IPR013815">
    <property type="entry name" value="ATP_grasp_subdomain_1"/>
</dbReference>
<keyword evidence="3 5" id="KW-0067">ATP-binding</keyword>
<dbReference type="InterPro" id="IPR011761">
    <property type="entry name" value="ATP-grasp"/>
</dbReference>
<dbReference type="InterPro" id="IPR036291">
    <property type="entry name" value="NAD(P)-bd_dom_sf"/>
</dbReference>
<dbReference type="Proteomes" id="UP000269573">
    <property type="component" value="Unassembled WGS sequence"/>
</dbReference>
<organism evidence="7 8">
    <name type="scientific">Brevibacillus nitrificans</name>
    <dbReference type="NCBI Taxonomy" id="651560"/>
    <lineage>
        <taxon>Bacteria</taxon>
        <taxon>Bacillati</taxon>
        <taxon>Bacillota</taxon>
        <taxon>Bacilli</taxon>
        <taxon>Bacillales</taxon>
        <taxon>Paenibacillaceae</taxon>
        <taxon>Brevibacillus</taxon>
    </lineage>
</organism>
<dbReference type="PANTHER" id="PTHR43334:SF1">
    <property type="entry name" value="3-HYDROXYPROPIONATE--COA LIGASE [ADP-FORMING]"/>
    <property type="match status" value="1"/>
</dbReference>
<comment type="similarity">
    <text evidence="4">In the N-terminal section; belongs to the acetate CoA ligase alpha subunit family.</text>
</comment>
<dbReference type="Pfam" id="PF13380">
    <property type="entry name" value="CoA_binding_2"/>
    <property type="match status" value="1"/>
</dbReference>
<dbReference type="Pfam" id="PF13607">
    <property type="entry name" value="Succ_CoA_lig"/>
    <property type="match status" value="1"/>
</dbReference>
<dbReference type="FunFam" id="3.30.1490.20:FF:000020">
    <property type="entry name" value="Protein lysine acetyltransferase"/>
    <property type="match status" value="1"/>
</dbReference>
<accession>A0A3M8DMK9</accession>
<keyword evidence="8" id="KW-1185">Reference proteome</keyword>
<dbReference type="SMART" id="SM00881">
    <property type="entry name" value="CoA_binding"/>
    <property type="match status" value="1"/>
</dbReference>
<gene>
    <name evidence="7" type="ORF">EDM59_06805</name>
</gene>
<keyword evidence="1" id="KW-0436">Ligase</keyword>
<dbReference type="EMBL" id="RHHU01000003">
    <property type="protein sequence ID" value="RNB88809.1"/>
    <property type="molecule type" value="Genomic_DNA"/>
</dbReference>
<dbReference type="InterPro" id="IPR003781">
    <property type="entry name" value="CoA-bd"/>
</dbReference>
<evidence type="ECO:0000256" key="5">
    <source>
        <dbReference type="PROSITE-ProRule" id="PRU00409"/>
    </source>
</evidence>
<evidence type="ECO:0000256" key="1">
    <source>
        <dbReference type="ARBA" id="ARBA00022598"/>
    </source>
</evidence>
<name>A0A3M8DMK9_9BACL</name>
<evidence type="ECO:0000256" key="2">
    <source>
        <dbReference type="ARBA" id="ARBA00022741"/>
    </source>
</evidence>
<dbReference type="Gene3D" id="3.30.1490.20">
    <property type="entry name" value="ATP-grasp fold, A domain"/>
    <property type="match status" value="1"/>
</dbReference>
<keyword evidence="2 5" id="KW-0547">Nucleotide-binding</keyword>
<dbReference type="PROSITE" id="PS50975">
    <property type="entry name" value="ATP_GRASP"/>
    <property type="match status" value="1"/>
</dbReference>
<dbReference type="GO" id="GO:0005524">
    <property type="term" value="F:ATP binding"/>
    <property type="evidence" value="ECO:0007669"/>
    <property type="project" value="UniProtKB-UniRule"/>
</dbReference>
<dbReference type="Gene3D" id="3.40.50.261">
    <property type="entry name" value="Succinyl-CoA synthetase domains"/>
    <property type="match status" value="2"/>
</dbReference>
<evidence type="ECO:0000313" key="8">
    <source>
        <dbReference type="Proteomes" id="UP000269573"/>
    </source>
</evidence>
<dbReference type="PANTHER" id="PTHR43334">
    <property type="entry name" value="ACETATE--COA LIGASE [ADP-FORMING]"/>
    <property type="match status" value="1"/>
</dbReference>
<feature type="domain" description="ATP-grasp" evidence="6">
    <location>
        <begin position="498"/>
        <end position="534"/>
    </location>
</feature>
<protein>
    <submittedName>
        <fullName evidence="7">CoA-binding protein</fullName>
    </submittedName>
</protein>
<sequence>MIHHPYKPLLSPESVAVVGASNTPGSIGHTAIKNFADIDFRGKVYGVNPRYEEVVGFPCYPSLLAIDSPIDVVIVAVASHLVEGTIRECIEKKVKFLVIFSSGFAETGESGRSKQNEIMELCKANDIRVVGPNALGIYNNQNKVLHSFIPVSSLAPTPIGEIAVISQSGATGMTFVSTAGDEEIGFSYMFTTGNQMDLNTNDFLEIAIEDASTKVISLYMEAVPNGEKLKQSAKKALAARKPIVALKAGRSDAGMKAALSHTASMTGSNQSFKTVVEQLGVTVVEEIEEMINALKVFRSGKRPAGKRVATLVISGAAGIMLADTVTELGLEMAVLEESTKHRLAEIVPSYCSLTNPVDIASTYTGDQRLYKHCIETLAAAEEVDIVIVHLPQIGPLGEKMANEIVEVAGSTTKPIIVAITGPEQHFGTVKRILNRGYVPQYSSLKSAGIAAKQLVSYEERYHRSLRQKELEIEQTAAALELVPIEINDVSVLTEPEVKQILQSFGVPVPKHVTVTKRDELLEKVKELKYPVAAKIVSRQITHKSDAGGVVLSINDERALASAYDSILAQVRENCPEALIEGVLVEEQVEGPFLEAFVGIKRDPVMGPIMICGLGGIYVEVLKDIAQRPAPISEEDALEMIQELKCYPIFTGIRKGLRYDVSAFAKALSQLSQIAVSMGDKWTGLEINPLIIRPSGEGVVALDGLLIVEE</sequence>
<evidence type="ECO:0000256" key="3">
    <source>
        <dbReference type="ARBA" id="ARBA00022840"/>
    </source>
</evidence>
<dbReference type="SUPFAM" id="SSF52210">
    <property type="entry name" value="Succinyl-CoA synthetase domains"/>
    <property type="match status" value="2"/>
</dbReference>
<evidence type="ECO:0000259" key="6">
    <source>
        <dbReference type="PROSITE" id="PS50975"/>
    </source>
</evidence>
<dbReference type="SUPFAM" id="SSF56059">
    <property type="entry name" value="Glutathione synthetase ATP-binding domain-like"/>
    <property type="match status" value="1"/>
</dbReference>
<dbReference type="SUPFAM" id="SSF51735">
    <property type="entry name" value="NAD(P)-binding Rossmann-fold domains"/>
    <property type="match status" value="1"/>
</dbReference>
<dbReference type="InterPro" id="IPR032875">
    <property type="entry name" value="Succ_CoA_lig_flav_dom"/>
</dbReference>
<dbReference type="InterPro" id="IPR016102">
    <property type="entry name" value="Succinyl-CoA_synth-like"/>
</dbReference>
<dbReference type="AlphaFoldDB" id="A0A3M8DMK9"/>
<dbReference type="GO" id="GO:0046872">
    <property type="term" value="F:metal ion binding"/>
    <property type="evidence" value="ECO:0007669"/>
    <property type="project" value="InterPro"/>
</dbReference>
<dbReference type="Gene3D" id="3.30.470.20">
    <property type="entry name" value="ATP-grasp fold, B domain"/>
    <property type="match status" value="1"/>
</dbReference>
<proteinExistence type="inferred from homology"/>
<reference evidence="7 8" key="1">
    <citation type="submission" date="2018-10" db="EMBL/GenBank/DDBJ databases">
        <title>Phylogenomics of Brevibacillus.</title>
        <authorList>
            <person name="Dunlap C."/>
        </authorList>
    </citation>
    <scope>NUCLEOTIDE SEQUENCE [LARGE SCALE GENOMIC DNA]</scope>
    <source>
        <strain evidence="7 8">JCM 15774</strain>
    </source>
</reference>
<dbReference type="Pfam" id="PF13549">
    <property type="entry name" value="ATP-grasp_5"/>
    <property type="match status" value="1"/>
</dbReference>
<dbReference type="Gene3D" id="3.40.50.720">
    <property type="entry name" value="NAD(P)-binding Rossmann-like Domain"/>
    <property type="match status" value="1"/>
</dbReference>
<evidence type="ECO:0000313" key="7">
    <source>
        <dbReference type="EMBL" id="RNB88809.1"/>
    </source>
</evidence>
<dbReference type="GO" id="GO:0016874">
    <property type="term" value="F:ligase activity"/>
    <property type="evidence" value="ECO:0007669"/>
    <property type="project" value="UniProtKB-KW"/>
</dbReference>
<dbReference type="RefSeq" id="WP_122922907.1">
    <property type="nucleotide sequence ID" value="NZ_RHHU01000003.1"/>
</dbReference>
<evidence type="ECO:0000256" key="4">
    <source>
        <dbReference type="ARBA" id="ARBA00060888"/>
    </source>
</evidence>
<comment type="caution">
    <text evidence="7">The sequence shown here is derived from an EMBL/GenBank/DDBJ whole genome shotgun (WGS) entry which is preliminary data.</text>
</comment>